<keyword evidence="4" id="KW-1185">Reference proteome</keyword>
<comment type="caution">
    <text evidence="3">The sequence shown here is derived from an EMBL/GenBank/DDBJ whole genome shotgun (WGS) entry which is preliminary data.</text>
</comment>
<dbReference type="InterPro" id="IPR019434">
    <property type="entry name" value="DUF2423"/>
</dbReference>
<evidence type="ECO:0000256" key="1">
    <source>
        <dbReference type="SAM" id="MobiDB-lite"/>
    </source>
</evidence>
<dbReference type="GO" id="GO:0030687">
    <property type="term" value="C:preribosome, large subunit precursor"/>
    <property type="evidence" value="ECO:0007669"/>
    <property type="project" value="TreeGrafter"/>
</dbReference>
<evidence type="ECO:0000313" key="3">
    <source>
        <dbReference type="EMBL" id="TVY57178.1"/>
    </source>
</evidence>
<feature type="compositionally biased region" description="Polar residues" evidence="1">
    <location>
        <begin position="102"/>
        <end position="111"/>
    </location>
</feature>
<dbReference type="OrthoDB" id="4087970at2759"/>
<proteinExistence type="predicted"/>
<reference evidence="3 4" key="1">
    <citation type="submission" date="2018-05" db="EMBL/GenBank/DDBJ databases">
        <title>Genome sequencing and assembly of the regulated plant pathogen Lachnellula willkommii and related sister species for the development of diagnostic species identification markers.</title>
        <authorList>
            <person name="Giroux E."/>
            <person name="Bilodeau G."/>
        </authorList>
    </citation>
    <scope>NUCLEOTIDE SEQUENCE [LARGE SCALE GENOMIC DNA]</scope>
    <source>
        <strain evidence="3 4">CBS 268.59</strain>
    </source>
</reference>
<feature type="compositionally biased region" description="Basic residues" evidence="1">
    <location>
        <begin position="144"/>
        <end position="154"/>
    </location>
</feature>
<dbReference type="PANTHER" id="PTHR28219">
    <property type="entry name" value="UPF0642 PROTEIN YBL028C"/>
    <property type="match status" value="1"/>
</dbReference>
<name>A0A8T9BWS9_9HELO</name>
<dbReference type="AlphaFoldDB" id="A0A8T9BWS9"/>
<protein>
    <recommendedName>
        <fullName evidence="2">DUF2423 domain-containing protein</fullName>
    </recommendedName>
</protein>
<feature type="region of interest" description="Disordered" evidence="1">
    <location>
        <begin position="39"/>
        <end position="77"/>
    </location>
</feature>
<accession>A0A8T9BWS9</accession>
<dbReference type="Pfam" id="PF10338">
    <property type="entry name" value="YBL028C_N"/>
    <property type="match status" value="1"/>
</dbReference>
<dbReference type="EMBL" id="QGMK01002617">
    <property type="protein sequence ID" value="TVY57178.1"/>
    <property type="molecule type" value="Genomic_DNA"/>
</dbReference>
<feature type="region of interest" description="Disordered" evidence="1">
    <location>
        <begin position="98"/>
        <end position="154"/>
    </location>
</feature>
<organism evidence="3 4">
    <name type="scientific">Lachnellula suecica</name>
    <dbReference type="NCBI Taxonomy" id="602035"/>
    <lineage>
        <taxon>Eukaryota</taxon>
        <taxon>Fungi</taxon>
        <taxon>Dikarya</taxon>
        <taxon>Ascomycota</taxon>
        <taxon>Pezizomycotina</taxon>
        <taxon>Leotiomycetes</taxon>
        <taxon>Helotiales</taxon>
        <taxon>Lachnaceae</taxon>
        <taxon>Lachnellula</taxon>
    </lineage>
</organism>
<dbReference type="PANTHER" id="PTHR28219:SF1">
    <property type="entry name" value="UPF0642 PROTEIN YBL028C"/>
    <property type="match status" value="1"/>
</dbReference>
<sequence>MAKGARASTNKANNVKLKANVFGPVETARTERLSAKLLELASQPKPKPEKKDVAINGEGTGHNYVHPAAEKKEPEGTFSFYNPPITFYIRSNTITAMEIDQNPKQSASKPSSGRIEKKVRHKSSRKASIVFPKYKDGKQVGGSKGKKRRSQISR</sequence>
<gene>
    <name evidence="3" type="ORF">LSUE1_G007781</name>
</gene>
<feature type="domain" description="DUF2423" evidence="2">
    <location>
        <begin position="1"/>
        <end position="44"/>
    </location>
</feature>
<evidence type="ECO:0000313" key="4">
    <source>
        <dbReference type="Proteomes" id="UP000469558"/>
    </source>
</evidence>
<dbReference type="Proteomes" id="UP000469558">
    <property type="component" value="Unassembled WGS sequence"/>
</dbReference>
<evidence type="ECO:0000259" key="2">
    <source>
        <dbReference type="Pfam" id="PF10338"/>
    </source>
</evidence>